<name>A0A1F5RFK0_9BACT</name>
<dbReference type="PANTHER" id="PTHR42997">
    <property type="entry name" value="HIT FAMILY HYDROLASE"/>
    <property type="match status" value="1"/>
</dbReference>
<dbReference type="PROSITE" id="PS51084">
    <property type="entry name" value="HIT_2"/>
    <property type="match status" value="1"/>
</dbReference>
<organism evidence="6 7">
    <name type="scientific">Candidatus Edwardsbacteria bacterium GWF2_54_11</name>
    <dbReference type="NCBI Taxonomy" id="1817851"/>
    <lineage>
        <taxon>Bacteria</taxon>
        <taxon>Candidatus Edwardsiibacteriota</taxon>
    </lineage>
</organism>
<accession>A0A1F5RFK0</accession>
<dbReference type="GO" id="GO:0016787">
    <property type="term" value="F:hydrolase activity"/>
    <property type="evidence" value="ECO:0007669"/>
    <property type="project" value="UniProtKB-KW"/>
</dbReference>
<evidence type="ECO:0000256" key="2">
    <source>
        <dbReference type="PIRSR" id="PIRSR639383-1"/>
    </source>
</evidence>
<dbReference type="PANTHER" id="PTHR42997:SF1">
    <property type="entry name" value="AP-4-A PHOSPHORYLASE"/>
    <property type="match status" value="1"/>
</dbReference>
<dbReference type="Proteomes" id="UP000177230">
    <property type="component" value="Unassembled WGS sequence"/>
</dbReference>
<dbReference type="CDD" id="cd01275">
    <property type="entry name" value="FHIT"/>
    <property type="match status" value="1"/>
</dbReference>
<keyword evidence="6" id="KW-0378">Hydrolase</keyword>
<feature type="binding site" evidence="3">
    <location>
        <position position="124"/>
    </location>
    <ligand>
        <name>substrate</name>
    </ligand>
</feature>
<dbReference type="Pfam" id="PF01230">
    <property type="entry name" value="HIT"/>
    <property type="match status" value="1"/>
</dbReference>
<feature type="active site" description="Tele-AMP-histidine intermediate" evidence="2">
    <location>
        <position position="122"/>
    </location>
</feature>
<reference evidence="6 7" key="1">
    <citation type="journal article" date="2016" name="Nat. Commun.">
        <title>Thousands of microbial genomes shed light on interconnected biogeochemical processes in an aquifer system.</title>
        <authorList>
            <person name="Anantharaman K."/>
            <person name="Brown C.T."/>
            <person name="Hug L.A."/>
            <person name="Sharon I."/>
            <person name="Castelle C.J."/>
            <person name="Probst A.J."/>
            <person name="Thomas B.C."/>
            <person name="Singh A."/>
            <person name="Wilkins M.J."/>
            <person name="Karaoz U."/>
            <person name="Brodie E.L."/>
            <person name="Williams K.H."/>
            <person name="Hubbard S.S."/>
            <person name="Banfield J.F."/>
        </authorList>
    </citation>
    <scope>NUCLEOTIDE SEQUENCE [LARGE SCALE GENOMIC DNA]</scope>
</reference>
<proteinExistence type="predicted"/>
<evidence type="ECO:0000256" key="3">
    <source>
        <dbReference type="PIRSR" id="PIRSR639383-2"/>
    </source>
</evidence>
<dbReference type="InterPro" id="IPR036265">
    <property type="entry name" value="HIT-like_sf"/>
</dbReference>
<evidence type="ECO:0000313" key="6">
    <source>
        <dbReference type="EMBL" id="OGF13148.1"/>
    </source>
</evidence>
<dbReference type="GO" id="GO:0000166">
    <property type="term" value="F:nucleotide binding"/>
    <property type="evidence" value="ECO:0007669"/>
    <property type="project" value="UniProtKB-KW"/>
</dbReference>
<evidence type="ECO:0000256" key="1">
    <source>
        <dbReference type="ARBA" id="ARBA00022741"/>
    </source>
</evidence>
<protein>
    <submittedName>
        <fullName evidence="6">HIT family hydrolase</fullName>
    </submittedName>
</protein>
<dbReference type="InterPro" id="IPR039383">
    <property type="entry name" value="FHIT"/>
</dbReference>
<feature type="short sequence motif" description="Histidine triad motif" evidence="4">
    <location>
        <begin position="120"/>
        <end position="124"/>
    </location>
</feature>
<feature type="domain" description="HIT" evidence="5">
    <location>
        <begin position="25"/>
        <end position="135"/>
    </location>
</feature>
<evidence type="ECO:0000259" key="5">
    <source>
        <dbReference type="PROSITE" id="PS51084"/>
    </source>
</evidence>
<dbReference type="Gene3D" id="3.30.428.10">
    <property type="entry name" value="HIT-like"/>
    <property type="match status" value="1"/>
</dbReference>
<keyword evidence="1" id="KW-0547">Nucleotide-binding</keyword>
<evidence type="ECO:0000256" key="4">
    <source>
        <dbReference type="PROSITE-ProRule" id="PRU00464"/>
    </source>
</evidence>
<gene>
    <name evidence="6" type="ORF">A2024_12300</name>
</gene>
<feature type="binding site" evidence="3">
    <location>
        <position position="52"/>
    </location>
    <ligand>
        <name>substrate</name>
    </ligand>
</feature>
<comment type="caution">
    <text evidence="6">The sequence shown here is derived from an EMBL/GenBank/DDBJ whole genome shotgun (WGS) entry which is preliminary data.</text>
</comment>
<dbReference type="EMBL" id="MFFM01000025">
    <property type="protein sequence ID" value="OGF13148.1"/>
    <property type="molecule type" value="Genomic_DNA"/>
</dbReference>
<dbReference type="AlphaFoldDB" id="A0A1F5RFK0"/>
<sequence>MKKLWAPWRMKYITGAADKNQAGCIFCKKSKSKADHDNYILHRGNRGFIMMNIFPYNNGHLMIAPYRHVGDFSALNDAELLEIMQLAQACQKAMTKVMKPQGFNLGFNLGRVAGAGIEDHVHLHLVPRWNGDTNFMPVLADTKVVSEALGDTFKKLKKALK</sequence>
<dbReference type="SUPFAM" id="SSF54197">
    <property type="entry name" value="HIT-like"/>
    <property type="match status" value="1"/>
</dbReference>
<evidence type="ECO:0000313" key="7">
    <source>
        <dbReference type="Proteomes" id="UP000177230"/>
    </source>
</evidence>
<dbReference type="InterPro" id="IPR011146">
    <property type="entry name" value="HIT-like"/>
</dbReference>
<dbReference type="InterPro" id="IPR052908">
    <property type="entry name" value="AP-4-A_phosphorylase"/>
</dbReference>